<gene>
    <name evidence="1" type="ORF">CCAM_LOCUS17970</name>
</gene>
<dbReference type="Proteomes" id="UP000595140">
    <property type="component" value="Unassembled WGS sequence"/>
</dbReference>
<reference evidence="1 2" key="1">
    <citation type="submission" date="2018-04" db="EMBL/GenBank/DDBJ databases">
        <authorList>
            <person name="Vogel A."/>
        </authorList>
    </citation>
    <scope>NUCLEOTIDE SEQUENCE [LARGE SCALE GENOMIC DNA]</scope>
</reference>
<evidence type="ECO:0000313" key="2">
    <source>
        <dbReference type="Proteomes" id="UP000595140"/>
    </source>
</evidence>
<sequence>MEILPWLQEPNCHEMDQNHGAALMSDLKLTCSCKSPSRAVAGWTCKKDIWFNTFRYSSSVVTERAR</sequence>
<dbReference type="AlphaFoldDB" id="A0A484LIQ8"/>
<keyword evidence="2" id="KW-1185">Reference proteome</keyword>
<dbReference type="EMBL" id="OOIL02001510">
    <property type="protein sequence ID" value="VFQ76194.1"/>
    <property type="molecule type" value="Genomic_DNA"/>
</dbReference>
<proteinExistence type="predicted"/>
<protein>
    <submittedName>
        <fullName evidence="1">Uncharacterized protein</fullName>
    </submittedName>
</protein>
<evidence type="ECO:0000313" key="1">
    <source>
        <dbReference type="EMBL" id="VFQ76194.1"/>
    </source>
</evidence>
<accession>A0A484LIQ8</accession>
<name>A0A484LIQ8_9ASTE</name>
<organism evidence="1 2">
    <name type="scientific">Cuscuta campestris</name>
    <dbReference type="NCBI Taxonomy" id="132261"/>
    <lineage>
        <taxon>Eukaryota</taxon>
        <taxon>Viridiplantae</taxon>
        <taxon>Streptophyta</taxon>
        <taxon>Embryophyta</taxon>
        <taxon>Tracheophyta</taxon>
        <taxon>Spermatophyta</taxon>
        <taxon>Magnoliopsida</taxon>
        <taxon>eudicotyledons</taxon>
        <taxon>Gunneridae</taxon>
        <taxon>Pentapetalae</taxon>
        <taxon>asterids</taxon>
        <taxon>lamiids</taxon>
        <taxon>Solanales</taxon>
        <taxon>Convolvulaceae</taxon>
        <taxon>Cuscuteae</taxon>
        <taxon>Cuscuta</taxon>
        <taxon>Cuscuta subgen. Grammica</taxon>
        <taxon>Cuscuta sect. Cleistogrammica</taxon>
    </lineage>
</organism>